<proteinExistence type="predicted"/>
<feature type="region of interest" description="Disordered" evidence="1">
    <location>
        <begin position="1"/>
        <end position="70"/>
    </location>
</feature>
<gene>
    <name evidence="2" type="ORF">R4I43_31420</name>
</gene>
<dbReference type="Proteomes" id="UP001327093">
    <property type="component" value="Unassembled WGS sequence"/>
</dbReference>
<accession>A0ABU6AK16</accession>
<evidence type="ECO:0000256" key="1">
    <source>
        <dbReference type="SAM" id="MobiDB-lite"/>
    </source>
</evidence>
<dbReference type="InterPro" id="IPR016024">
    <property type="entry name" value="ARM-type_fold"/>
</dbReference>
<reference evidence="2 3" key="1">
    <citation type="submission" date="2023-10" db="EMBL/GenBank/DDBJ databases">
        <title>Saccharopolyspora sp. nov., isolated from mangrove soil.</title>
        <authorList>
            <person name="Lu Y."/>
            <person name="Liu W."/>
        </authorList>
    </citation>
    <scope>NUCLEOTIDE SEQUENCE [LARGE SCALE GENOMIC DNA]</scope>
    <source>
        <strain evidence="2 3">S2-29</strain>
    </source>
</reference>
<feature type="compositionally biased region" description="Polar residues" evidence="1">
    <location>
        <begin position="55"/>
        <end position="70"/>
    </location>
</feature>
<name>A0ABU6AK16_9PSEU</name>
<protein>
    <recommendedName>
        <fullName evidence="4">HEAT repeat domain-containing protein</fullName>
    </recommendedName>
</protein>
<dbReference type="SUPFAM" id="SSF48371">
    <property type="entry name" value="ARM repeat"/>
    <property type="match status" value="1"/>
</dbReference>
<comment type="caution">
    <text evidence="2">The sequence shown here is derived from an EMBL/GenBank/DDBJ whole genome shotgun (WGS) entry which is preliminary data.</text>
</comment>
<sequence>MDSYDIDGFGMLESPKPPYNTNPKPTSPQPGPSEAPTSPEPAGAPEIPPVEVGNPVQQTSTSVIGNNNETAGGDLDKSFYKTDLRGAVITTPEFVEQLARAGVQGRNGRGIQDPEALERLADKYVAPPQLLGETPDGEHDTAFQILTSRKVLFLGAPARDCGQLSAALRLGQELRQEEDARLIVREELMDPSLRLHHDGLLVEHEPAAVIIDLRGASENDLQTVRRSLVEFSSDLWRYESYLILIIPPGSERSFEDSFPDRVHLLQQPPALKVFASHVGRPDAHELVISAEAEGQLEEMWPPKIKAIADAVRDGTDRGEQPLQAIQRALEREASDLPSELRKEILTKQQENDPEWLAMLLAVSLLEGAPPQHIARASDQLLLHNKIRPPEEIPPLLRPSPYTRLLRLPDNWFDIGRRELLPSGFGKQVLRHFWREHPDVQESLLTWFGELPRSMREFERGELEQIADRAAELAAEGGSKIAVSLAIEWATTNSGTESGGLQTSTSQSARYRRSVAVRLLTTTATDSSLGRDVRQQLWDWSRDGNADRKLLAAEVCAGLGEAFPRMALTRLKHLANGENTDVRAAVLRAVRQIGTEIGASRFLRYLSEWFHRASPARLSVISESVSSVLTDHAENIDTDAATSFWHHALDTMPPEDLRMLLESWLRAATTLRPDERTCMVEPIVQATDCTPLRIAHVDYASRFGRPSLDMSSLRNDPVAELVDQLWTRLDEVDPVWTSE</sequence>
<evidence type="ECO:0000313" key="3">
    <source>
        <dbReference type="Proteomes" id="UP001327093"/>
    </source>
</evidence>
<dbReference type="EMBL" id="JAWLNX010000034">
    <property type="protein sequence ID" value="MEB3371919.1"/>
    <property type="molecule type" value="Genomic_DNA"/>
</dbReference>
<evidence type="ECO:0000313" key="2">
    <source>
        <dbReference type="EMBL" id="MEB3371919.1"/>
    </source>
</evidence>
<feature type="compositionally biased region" description="Pro residues" evidence="1">
    <location>
        <begin position="15"/>
        <end position="33"/>
    </location>
</feature>
<dbReference type="RefSeq" id="WP_324269345.1">
    <property type="nucleotide sequence ID" value="NZ_JAWLNX010000034.1"/>
</dbReference>
<organism evidence="2 3">
    <name type="scientific">Saccharopolyspora mangrovi</name>
    <dbReference type="NCBI Taxonomy" id="3082379"/>
    <lineage>
        <taxon>Bacteria</taxon>
        <taxon>Bacillati</taxon>
        <taxon>Actinomycetota</taxon>
        <taxon>Actinomycetes</taxon>
        <taxon>Pseudonocardiales</taxon>
        <taxon>Pseudonocardiaceae</taxon>
        <taxon>Saccharopolyspora</taxon>
    </lineage>
</organism>
<evidence type="ECO:0008006" key="4">
    <source>
        <dbReference type="Google" id="ProtNLM"/>
    </source>
</evidence>
<keyword evidence="3" id="KW-1185">Reference proteome</keyword>